<keyword evidence="2" id="KW-1185">Reference proteome</keyword>
<sequence>VVIISMRSRIALLSMLKPWSALIPSPMLNEVVDGPTATERDRSLLDSRIIDVSLNKILVKLILGERVPLNITSVKAIDPALGQSLSALQKFADMKKAIETDETLNQMERSKRISKLEVNGVTLEDMCLDFTVPGYDDLELKASGKDISVNTTNVEEYIELVIDTIIGRGARPAVQAFKEGFSTVFPITDLCAFSAEELIMMFGNADEDWSTE</sequence>
<reference evidence="1" key="1">
    <citation type="submission" date="2021-06" db="EMBL/GenBank/DDBJ databases">
        <authorList>
            <person name="Kallberg Y."/>
            <person name="Tangrot J."/>
            <person name="Rosling A."/>
        </authorList>
    </citation>
    <scope>NUCLEOTIDE SEQUENCE</scope>
    <source>
        <strain evidence="1">CL356</strain>
    </source>
</reference>
<organism evidence="1 2">
    <name type="scientific">Acaulospora colombiana</name>
    <dbReference type="NCBI Taxonomy" id="27376"/>
    <lineage>
        <taxon>Eukaryota</taxon>
        <taxon>Fungi</taxon>
        <taxon>Fungi incertae sedis</taxon>
        <taxon>Mucoromycota</taxon>
        <taxon>Glomeromycotina</taxon>
        <taxon>Glomeromycetes</taxon>
        <taxon>Diversisporales</taxon>
        <taxon>Acaulosporaceae</taxon>
        <taxon>Acaulospora</taxon>
    </lineage>
</organism>
<gene>
    <name evidence="1" type="ORF">ACOLOM_LOCUS13182</name>
</gene>
<accession>A0ACA9QSC5</accession>
<protein>
    <submittedName>
        <fullName evidence="1">14718_t:CDS:1</fullName>
    </submittedName>
</protein>
<dbReference type="Proteomes" id="UP000789525">
    <property type="component" value="Unassembled WGS sequence"/>
</dbReference>
<evidence type="ECO:0000313" key="2">
    <source>
        <dbReference type="Proteomes" id="UP000789525"/>
    </source>
</evidence>
<evidence type="ECO:0000313" key="1">
    <source>
        <dbReference type="EMBL" id="CAG8760709.1"/>
    </source>
</evidence>
<proteinExistence type="predicted"/>
<comment type="caution">
    <text evidence="1">The sequence shown here is derived from an EMBL/GenBank/DDBJ whole genome shotgun (WGS) entry which is preliminary data.</text>
</comment>
<feature type="non-terminal residue" evidence="1">
    <location>
        <position position="1"/>
    </location>
</feature>
<dbReference type="EMBL" id="CAJVPT010058655">
    <property type="protein sequence ID" value="CAG8760709.1"/>
    <property type="molecule type" value="Genomic_DNA"/>
</dbReference>
<feature type="non-terminal residue" evidence="1">
    <location>
        <position position="212"/>
    </location>
</feature>
<name>A0ACA9QSC5_9GLOM</name>